<dbReference type="PROSITE" id="PS01071">
    <property type="entry name" value="GRPE"/>
    <property type="match status" value="1"/>
</dbReference>
<dbReference type="EMBL" id="FNGO01000004">
    <property type="protein sequence ID" value="SDL41856.1"/>
    <property type="molecule type" value="Genomic_DNA"/>
</dbReference>
<evidence type="ECO:0000256" key="7">
    <source>
        <dbReference type="ARBA" id="ARBA00053401"/>
    </source>
</evidence>
<evidence type="ECO:0000256" key="3">
    <source>
        <dbReference type="ARBA" id="ARBA00011738"/>
    </source>
</evidence>
<evidence type="ECO:0000256" key="4">
    <source>
        <dbReference type="ARBA" id="ARBA00022490"/>
    </source>
</evidence>
<dbReference type="InterPro" id="IPR013805">
    <property type="entry name" value="GrpE_CC"/>
</dbReference>
<dbReference type="HAMAP" id="MF_01151">
    <property type="entry name" value="GrpE"/>
    <property type="match status" value="1"/>
</dbReference>
<comment type="subunit">
    <text evidence="3 10">Homodimer.</text>
</comment>
<dbReference type="CDD" id="cd00446">
    <property type="entry name" value="GrpE"/>
    <property type="match status" value="1"/>
</dbReference>
<dbReference type="PRINTS" id="PR00773">
    <property type="entry name" value="GRPEPROTEIN"/>
</dbReference>
<evidence type="ECO:0000256" key="9">
    <source>
        <dbReference type="ARBA" id="ARBA00076414"/>
    </source>
</evidence>
<feature type="region of interest" description="Disordered" evidence="13">
    <location>
        <begin position="1"/>
        <end position="31"/>
    </location>
</feature>
<gene>
    <name evidence="10" type="primary">grpE</name>
    <name evidence="14" type="ORF">SAMN04488692_104109</name>
</gene>
<evidence type="ECO:0000256" key="5">
    <source>
        <dbReference type="ARBA" id="ARBA00023016"/>
    </source>
</evidence>
<dbReference type="RefSeq" id="WP_159429788.1">
    <property type="nucleotide sequence ID" value="NZ_FNGO01000004.1"/>
</dbReference>
<sequence>MFQEKKVEQNQEVKGTEREIPDSKAYEPPGYEEIATMKPEEIKKEFERLAQALDEVSSASKDYQEKFKRSQADFANYRRRVKKEKSELEEKHKCDLIENILPILDNFQRALDSCEEENEFTRGVEMIYRQLKDMLFQEGIEEIEAEGEEFDPRFHEAVDQIEGSEAEPGTVVEEVQTGYSLGDQVIRPSRVKVAE</sequence>
<feature type="compositionally biased region" description="Basic and acidic residues" evidence="13">
    <location>
        <begin position="1"/>
        <end position="25"/>
    </location>
</feature>
<evidence type="ECO:0000256" key="10">
    <source>
        <dbReference type="HAMAP-Rule" id="MF_01151"/>
    </source>
</evidence>
<dbReference type="Pfam" id="PF01025">
    <property type="entry name" value="GrpE"/>
    <property type="match status" value="1"/>
</dbReference>
<dbReference type="GO" id="GO:0005737">
    <property type="term" value="C:cytoplasm"/>
    <property type="evidence" value="ECO:0007669"/>
    <property type="project" value="UniProtKB-SubCell"/>
</dbReference>
<dbReference type="AlphaFoldDB" id="A0A1G9JX87"/>
<dbReference type="GO" id="GO:0006457">
    <property type="term" value="P:protein folding"/>
    <property type="evidence" value="ECO:0007669"/>
    <property type="project" value="InterPro"/>
</dbReference>
<dbReference type="OrthoDB" id="9812586at2"/>
<dbReference type="Gene3D" id="3.90.20.20">
    <property type="match status" value="1"/>
</dbReference>
<dbReference type="GO" id="GO:0051087">
    <property type="term" value="F:protein-folding chaperone binding"/>
    <property type="evidence" value="ECO:0007669"/>
    <property type="project" value="InterPro"/>
</dbReference>
<dbReference type="InterPro" id="IPR000740">
    <property type="entry name" value="GrpE"/>
</dbReference>
<dbReference type="GO" id="GO:0000774">
    <property type="term" value="F:adenyl-nucleotide exchange factor activity"/>
    <property type="evidence" value="ECO:0007669"/>
    <property type="project" value="InterPro"/>
</dbReference>
<keyword evidence="4 10" id="KW-0963">Cytoplasm</keyword>
<dbReference type="GO" id="GO:0042803">
    <property type="term" value="F:protein homodimerization activity"/>
    <property type="evidence" value="ECO:0007669"/>
    <property type="project" value="InterPro"/>
</dbReference>
<comment type="subcellular location">
    <subcellularLocation>
        <location evidence="1 10">Cytoplasm</location>
    </subcellularLocation>
</comment>
<evidence type="ECO:0000256" key="12">
    <source>
        <dbReference type="RuleBase" id="RU004478"/>
    </source>
</evidence>
<dbReference type="InterPro" id="IPR009012">
    <property type="entry name" value="GrpE_head"/>
</dbReference>
<evidence type="ECO:0000256" key="2">
    <source>
        <dbReference type="ARBA" id="ARBA00009054"/>
    </source>
</evidence>
<dbReference type="PANTHER" id="PTHR21237">
    <property type="entry name" value="GRPE PROTEIN"/>
    <property type="match status" value="1"/>
</dbReference>
<name>A0A1G9JX87_9FIRM</name>
<dbReference type="Proteomes" id="UP000199476">
    <property type="component" value="Unassembled WGS sequence"/>
</dbReference>
<dbReference type="GO" id="GO:0051082">
    <property type="term" value="F:unfolded protein binding"/>
    <property type="evidence" value="ECO:0007669"/>
    <property type="project" value="TreeGrafter"/>
</dbReference>
<evidence type="ECO:0000313" key="15">
    <source>
        <dbReference type="Proteomes" id="UP000199476"/>
    </source>
</evidence>
<dbReference type="SUPFAM" id="SSF51064">
    <property type="entry name" value="Head domain of nucleotide exchange factor GrpE"/>
    <property type="match status" value="1"/>
</dbReference>
<dbReference type="FunFam" id="2.30.22.10:FF:000001">
    <property type="entry name" value="Protein GrpE"/>
    <property type="match status" value="1"/>
</dbReference>
<evidence type="ECO:0000256" key="6">
    <source>
        <dbReference type="ARBA" id="ARBA00023186"/>
    </source>
</evidence>
<keyword evidence="15" id="KW-1185">Reference proteome</keyword>
<dbReference type="Gene3D" id="2.30.22.10">
    <property type="entry name" value="Head domain of nucleotide exchange factor GrpE"/>
    <property type="match status" value="1"/>
</dbReference>
<evidence type="ECO:0000256" key="8">
    <source>
        <dbReference type="ARBA" id="ARBA00072274"/>
    </source>
</evidence>
<comment type="function">
    <text evidence="7 10 11">Participates actively in the response to hyperosmotic and heat shock by preventing the aggregation of stress-denatured proteins, in association with DnaK and GrpE. It is the nucleotide exchange factor for DnaK and may function as a thermosensor. Unfolded proteins bind initially to DnaJ; upon interaction with the DnaJ-bound protein, DnaK hydrolyzes its bound ATP, resulting in the formation of a stable complex. GrpE releases ADP from DnaK; ATP binding to DnaK triggers the release of the substrate protein, thus completing the reaction cycle. Several rounds of ATP-dependent interactions between DnaJ, DnaK and GrpE are required for fully efficient folding.</text>
</comment>
<reference evidence="14 15" key="1">
    <citation type="submission" date="2016-10" db="EMBL/GenBank/DDBJ databases">
        <authorList>
            <person name="de Groot N.N."/>
        </authorList>
    </citation>
    <scope>NUCLEOTIDE SEQUENCE [LARGE SCALE GENOMIC DNA]</scope>
    <source>
        <strain evidence="14 15">SLAS-1</strain>
    </source>
</reference>
<dbReference type="SUPFAM" id="SSF58014">
    <property type="entry name" value="Coiled-coil domain of nucleotide exchange factor GrpE"/>
    <property type="match status" value="1"/>
</dbReference>
<dbReference type="PANTHER" id="PTHR21237:SF23">
    <property type="entry name" value="GRPE PROTEIN HOMOLOG, MITOCHONDRIAL"/>
    <property type="match status" value="1"/>
</dbReference>
<evidence type="ECO:0000313" key="14">
    <source>
        <dbReference type="EMBL" id="SDL41856.1"/>
    </source>
</evidence>
<keyword evidence="6 10" id="KW-0143">Chaperone</keyword>
<proteinExistence type="inferred from homology"/>
<evidence type="ECO:0000256" key="1">
    <source>
        <dbReference type="ARBA" id="ARBA00004496"/>
    </source>
</evidence>
<accession>A0A1G9JX87</accession>
<evidence type="ECO:0000256" key="11">
    <source>
        <dbReference type="RuleBase" id="RU000639"/>
    </source>
</evidence>
<dbReference type="STRING" id="321763.SAMN04488692_104109"/>
<organism evidence="14 15">
    <name type="scientific">Halarsenatibacter silvermanii</name>
    <dbReference type="NCBI Taxonomy" id="321763"/>
    <lineage>
        <taxon>Bacteria</taxon>
        <taxon>Bacillati</taxon>
        <taxon>Bacillota</taxon>
        <taxon>Clostridia</taxon>
        <taxon>Halanaerobiales</taxon>
        <taxon>Halarsenatibacteraceae</taxon>
        <taxon>Halarsenatibacter</taxon>
    </lineage>
</organism>
<keyword evidence="5 10" id="KW-0346">Stress response</keyword>
<dbReference type="NCBIfam" id="NF010738">
    <property type="entry name" value="PRK14140.1"/>
    <property type="match status" value="1"/>
</dbReference>
<evidence type="ECO:0000256" key="13">
    <source>
        <dbReference type="SAM" id="MobiDB-lite"/>
    </source>
</evidence>
<comment type="similarity">
    <text evidence="2 10 12">Belongs to the GrpE family.</text>
</comment>
<protein>
    <recommendedName>
        <fullName evidence="8 10">Protein GrpE</fullName>
    </recommendedName>
    <alternativeName>
        <fullName evidence="9 10">HSP-70 cofactor</fullName>
    </alternativeName>
</protein>